<dbReference type="GO" id="GO:0006898">
    <property type="term" value="P:receptor-mediated endocytosis"/>
    <property type="evidence" value="ECO:0007669"/>
    <property type="project" value="TreeGrafter"/>
</dbReference>
<comment type="subcellular location">
    <subcellularLocation>
        <location evidence="1">Membrane</location>
    </subcellularLocation>
</comment>
<gene>
    <name evidence="8" type="primary">scarb2b</name>
</gene>
<dbReference type="PANTHER" id="PTHR11923">
    <property type="entry name" value="SCAVENGER RECEPTOR CLASS B TYPE-1 SR-B1"/>
    <property type="match status" value="1"/>
</dbReference>
<dbReference type="OrthoDB" id="18585at2759"/>
<evidence type="ECO:0000256" key="1">
    <source>
        <dbReference type="ARBA" id="ARBA00004370"/>
    </source>
</evidence>
<keyword evidence="3 7" id="KW-0812">Transmembrane</keyword>
<dbReference type="InterPro" id="IPR002159">
    <property type="entry name" value="CD36_fam"/>
</dbReference>
<dbReference type="PRINTS" id="PR01611">
    <property type="entry name" value="LIMPII"/>
</dbReference>
<proteinExistence type="evidence at transcript level"/>
<evidence type="ECO:0000313" key="8">
    <source>
        <dbReference type="EMBL" id="AZP57123.1"/>
    </source>
</evidence>
<dbReference type="GO" id="GO:0006622">
    <property type="term" value="P:protein targeting to lysosome"/>
    <property type="evidence" value="ECO:0007669"/>
    <property type="project" value="TreeGrafter"/>
</dbReference>
<evidence type="ECO:0000256" key="6">
    <source>
        <dbReference type="ARBA" id="ARBA00023180"/>
    </source>
</evidence>
<dbReference type="GO" id="GO:0005764">
    <property type="term" value="C:lysosome"/>
    <property type="evidence" value="ECO:0007669"/>
    <property type="project" value="InterPro"/>
</dbReference>
<dbReference type="GO" id="GO:0005044">
    <property type="term" value="F:scavenger receptor activity"/>
    <property type="evidence" value="ECO:0007669"/>
    <property type="project" value="InterPro"/>
</dbReference>
<feature type="transmembrane region" description="Helical" evidence="7">
    <location>
        <begin position="438"/>
        <end position="461"/>
    </location>
</feature>
<name>A0A3Q9D440_CTEID</name>
<evidence type="ECO:0000256" key="2">
    <source>
        <dbReference type="ARBA" id="ARBA00010532"/>
    </source>
</evidence>
<dbReference type="PRINTS" id="PR01609">
    <property type="entry name" value="CD36FAMILY"/>
</dbReference>
<sequence length="480" mass="54022">MWLRSCCVWTTGLICILLLIAGIAMVVSQVFLKLLNNRIKEQVVLENGTEAFSVWQNPPPPVYMQFYFFNLTNPAEVLNGDKPSVIEIGPYTYREYRPKEDVKFMDNGTRVQAVNPKTYVFEPDMSRGSEDDLVRTVNIPAVTVMEKFKDSILSRVISDLMKSMSVGVFKTFRVGDLLWGYEDPLLKKLKVFDPLLDIYFGLFYKKNGTDDGDYVFFTGKQNYQDFARINEWNGQSSLNWWSSDECNMINGTDGASFHPIVTKTEKLYIFSSDLCRSLYALYESDVNVQGVPGFRFVPPSEVFANVTVNPDNAGFCVPAGNCLGSGLLNASVCKEGAPIIMSSPHFYQADDKFVQDVFGMNPKKEEHETVIDINPLTGLLLRGAKRVQVNVYLHQIPAFSETGKIRTLVFPVMYLNESVVIDEESAKKLQVVVTEANVIVNIPFIVISVGILLGVIFIVFICRQQVPESTVDERQPLISS</sequence>
<keyword evidence="5 7" id="KW-0472">Membrane</keyword>
<dbReference type="GO" id="GO:0016020">
    <property type="term" value="C:membrane"/>
    <property type="evidence" value="ECO:0007669"/>
    <property type="project" value="UniProtKB-SubCell"/>
</dbReference>
<dbReference type="AlphaFoldDB" id="A0A3Q9D440"/>
<evidence type="ECO:0000256" key="7">
    <source>
        <dbReference type="SAM" id="Phobius"/>
    </source>
</evidence>
<dbReference type="EMBL" id="MH699854">
    <property type="protein sequence ID" value="AZP57123.1"/>
    <property type="molecule type" value="mRNA"/>
</dbReference>
<evidence type="ECO:0000256" key="3">
    <source>
        <dbReference type="ARBA" id="ARBA00022692"/>
    </source>
</evidence>
<evidence type="ECO:0000256" key="5">
    <source>
        <dbReference type="ARBA" id="ARBA00023136"/>
    </source>
</evidence>
<dbReference type="PANTHER" id="PTHR11923:SF112">
    <property type="entry name" value="LYSOSOME MEMBRANE PROTEIN 2"/>
    <property type="match status" value="1"/>
</dbReference>
<keyword evidence="4 7" id="KW-1133">Transmembrane helix</keyword>
<keyword evidence="6" id="KW-0325">Glycoprotein</keyword>
<dbReference type="Pfam" id="PF01130">
    <property type="entry name" value="CD36"/>
    <property type="match status" value="1"/>
</dbReference>
<comment type="similarity">
    <text evidence="2">Belongs to the CD36 family.</text>
</comment>
<protein>
    <submittedName>
        <fullName evidence="8">Scavenger receptor class B, member 2b</fullName>
    </submittedName>
</protein>
<reference evidence="8" key="1">
    <citation type="journal article" date="2018" name="Front. Immunol.">
        <title>A Novel Lipopolysaccharide Recognition Mechanism Mediated by Internalization in Teleost Macrophages.</title>
        <authorList>
            <person name="Lu X.J."/>
            <person name="Ning Y.J."/>
            <person name="Liu H."/>
            <person name="Nie L."/>
            <person name="Chen J."/>
        </authorList>
    </citation>
    <scope>NUCLEOTIDE SEQUENCE</scope>
</reference>
<accession>A0A3Q9D440</accession>
<dbReference type="InterPro" id="IPR005429">
    <property type="entry name" value="LimpII"/>
</dbReference>
<organism evidence="8">
    <name type="scientific">Ctenopharyngodon idella</name>
    <name type="common">Grass carp</name>
    <name type="synonym">Leuciscus idella</name>
    <dbReference type="NCBI Taxonomy" id="7959"/>
    <lineage>
        <taxon>Eukaryota</taxon>
        <taxon>Metazoa</taxon>
        <taxon>Chordata</taxon>
        <taxon>Craniata</taxon>
        <taxon>Vertebrata</taxon>
        <taxon>Euteleostomi</taxon>
        <taxon>Actinopterygii</taxon>
        <taxon>Neopterygii</taxon>
        <taxon>Teleostei</taxon>
        <taxon>Ostariophysi</taxon>
        <taxon>Cypriniformes</taxon>
        <taxon>Xenocyprididae</taxon>
        <taxon>Xenocypridinae</taxon>
        <taxon>Ctenopharyngodon</taxon>
    </lineage>
</organism>
<keyword evidence="8" id="KW-0675">Receptor</keyword>
<evidence type="ECO:0000256" key="4">
    <source>
        <dbReference type="ARBA" id="ARBA00022989"/>
    </source>
</evidence>